<feature type="region of interest" description="Disordered" evidence="1">
    <location>
        <begin position="1426"/>
        <end position="1450"/>
    </location>
</feature>
<feature type="domain" description="Retroviral polymerase SH3-like" evidence="3">
    <location>
        <begin position="800"/>
        <end position="848"/>
    </location>
</feature>
<proteinExistence type="predicted"/>
<sequence length="1886" mass="213217">MEEDILFLERLLSEDPCPLPSMNPNQTKSFIKEPEHSFSMGYEHFNTTLVTSDNESESNEPVKDDSSVFTTFPNPLFNDRDDFASNDNESIHDVPIEESKVFSNQLFNDDEINSDELELYVESNFVESLSNHDSQNIDYLKEISEPLMPIHIVEEERIKREHVEYISRMEMLFTINPRPRPTMNANTIVESITSSLIPVQDNDSQREEIDIVTSTNDILPLGFENDDSDGKVDVIEELHVDNSISNSANELSDNGESDFDNLSIPLPPPEPPDADFELDAEILVVMYDNDELECLNPRDEFDDVNFFPFMFVIYSKMFLSFLSAESEDTIFDPGKDYAHNVKNQSKTGQYRTQDWKHPEVPNTTIKLLLFPFSLEVEARTWLDKEPPRSILTWEDLVSKFMNQFFPPSKITYLQNEIINFLQKPNETFNEAWERFKDLLRQCPHHGFSELHQLDMFYNALNPNDQDALDSAARGNFLDNIPRDEKICEKDDILAAKFMEIFRDLHFELSFVDALIHMPKFAPMFKKLLNNKDKLIEITKTPLNENYSAVVFKKLPKKLGDLGRFLIPCDFSEFDNCLALADLGPSINLMPLSIWKKLRLPTLNDTKMVLELADRTISKPTGVAENVFVKVEKLYFPTDFVVLDFIVDPRVPLILRRPFLSTAHAIIDALNKIDLIDAGESDFYSEEIEIFLNDDSIPIGVENSVFNMEEDILSLERLLSEDPCPLPSMKLNQTKSFIEEPEHSFSMRESSGSIMSKPMIKFAKAADCPRVTKTNNTKNARKSTIKYAEMYRNTTKNPKVKDHLGKFDAKGDEGYFVGYSMSSKAFRVFNKRTKKVEENLHVDFLENKLIEKGAGPNWLFNIDTLTNSMNCVPVVVARTSSTNISGTPDVASQAMKKDVSSLRYIALLNWFHEAHMETRNSDGCNTDDLESSGISNPTATSKVPSAEQVEHAVSLTVETKIPTVSLPVPTICLDISPESSSDPRIISKGDFSQKETPSLGNALTLSNRFEDTFGEEADLSNMETSIPEPKRIFDALKDPSWVEAMQEELLQFKIQNPPGFQDPEFLDRVYKVEKAMYGLHQEPRAWYVLQKKDGIFILQDKYVGDILKKFGYSDVRSASTPMDKENPWEKDGPGKDVELHLYRSMIGSLMYLTASRPDIRFAVCACARHQVTPKECHLYAIKRILRYLKGHPKLGLWYPIDFPFDLVAYSDSDYGGATKNRKSTSGGCQFLGRRSFKTLCLLNYALMKCHDYDITVFFTKRGVTVIGLPKLKYFKDQLCSSCELSKAKRSSFKSKAVSSSKGRLNLLHMDLCGPMRVDSINGKKYILEVIEFGDSYKAPTEETGKGPASESSTKKKGRTVVIITKDMQKRRNDVKARTTLLLALPDEQQNKDDLDPMSLDDVYNHLKVYEPEVQKKSELNSQNMAFISSNTSSGKGEVHTASVPTASTQVSTASTDVAAASLSHDTEENHALVADDEVPTKFSLMAKSSSSSEKEGEGSATSTEPHHTPSPQEQRSPHHDPSSPSHPTITTEPIPQTPTETPTKTPTFRRYTRRAIRIDVGHDRKNINKTSALPYESSLMVTSLDADEGNQDLQISGLKARVKFLEDKDRESAEPTQEDAPIKEGIMETREEVGADKSNELGRNDTDEMVNVLNSMEAANILTSRVAAVSVSLIAGVSTKGVPTVSGLFPTSSVIFTTASVFWSTARIETMNLETKILATADARLHAEEELKIMIEGLDRSNDVIAKHLQEYEQAAADLSAGEKIELINELVKYQDHHTKILKCHARWKTRHFKGMTLEEIKEKFIPVWKQLEDFMLMSSKEEGERVKSIKFMGGLLGIKCSKAFRLLVMKISQLEHFTTVSAKEFPLLSCWVATAEDFALREEDKI</sequence>
<evidence type="ECO:0000313" key="4">
    <source>
        <dbReference type="EMBL" id="GEU82355.1"/>
    </source>
</evidence>
<evidence type="ECO:0000259" key="2">
    <source>
        <dbReference type="Pfam" id="PF03732"/>
    </source>
</evidence>
<protein>
    <submittedName>
        <fullName evidence="4">Reverse transcriptase domain-containing protein</fullName>
    </submittedName>
</protein>
<evidence type="ECO:0000259" key="3">
    <source>
        <dbReference type="Pfam" id="PF25597"/>
    </source>
</evidence>
<feature type="domain" description="Retrotransposon gag" evidence="2">
    <location>
        <begin position="369"/>
        <end position="462"/>
    </location>
</feature>
<organism evidence="4">
    <name type="scientific">Tanacetum cinerariifolium</name>
    <name type="common">Dalmatian daisy</name>
    <name type="synonym">Chrysanthemum cinerariifolium</name>
    <dbReference type="NCBI Taxonomy" id="118510"/>
    <lineage>
        <taxon>Eukaryota</taxon>
        <taxon>Viridiplantae</taxon>
        <taxon>Streptophyta</taxon>
        <taxon>Embryophyta</taxon>
        <taxon>Tracheophyta</taxon>
        <taxon>Spermatophyta</taxon>
        <taxon>Magnoliopsida</taxon>
        <taxon>eudicotyledons</taxon>
        <taxon>Gunneridae</taxon>
        <taxon>Pentapetalae</taxon>
        <taxon>asterids</taxon>
        <taxon>campanulids</taxon>
        <taxon>Asterales</taxon>
        <taxon>Asteraceae</taxon>
        <taxon>Asteroideae</taxon>
        <taxon>Anthemideae</taxon>
        <taxon>Anthemidinae</taxon>
        <taxon>Tanacetum</taxon>
    </lineage>
</organism>
<reference evidence="4" key="1">
    <citation type="journal article" date="2019" name="Sci. Rep.">
        <title>Draft genome of Tanacetum cinerariifolium, the natural source of mosquito coil.</title>
        <authorList>
            <person name="Yamashiro T."/>
            <person name="Shiraishi A."/>
            <person name="Satake H."/>
            <person name="Nakayama K."/>
        </authorList>
    </citation>
    <scope>NUCLEOTIDE SEQUENCE</scope>
</reference>
<comment type="caution">
    <text evidence="4">The sequence shown here is derived from an EMBL/GenBank/DDBJ whole genome shotgun (WGS) entry which is preliminary data.</text>
</comment>
<dbReference type="Pfam" id="PF03732">
    <property type="entry name" value="Retrotrans_gag"/>
    <property type="match status" value="1"/>
</dbReference>
<gene>
    <name evidence="4" type="ORF">Tci_054333</name>
</gene>
<keyword evidence="4" id="KW-0695">RNA-directed DNA polymerase</keyword>
<dbReference type="PANTHER" id="PTHR33067">
    <property type="entry name" value="RNA-DIRECTED DNA POLYMERASE-RELATED"/>
    <property type="match status" value="1"/>
</dbReference>
<feature type="region of interest" description="Disordered" evidence="1">
    <location>
        <begin position="1459"/>
        <end position="1478"/>
    </location>
</feature>
<dbReference type="EMBL" id="BKCJ010008463">
    <property type="protein sequence ID" value="GEU82355.1"/>
    <property type="molecule type" value="Genomic_DNA"/>
</dbReference>
<dbReference type="CDD" id="cd00303">
    <property type="entry name" value="retropepsin_like"/>
    <property type="match status" value="1"/>
</dbReference>
<dbReference type="Gene3D" id="2.40.70.10">
    <property type="entry name" value="Acid Proteases"/>
    <property type="match status" value="1"/>
</dbReference>
<keyword evidence="4" id="KW-0548">Nucleotidyltransferase</keyword>
<feature type="compositionally biased region" description="Low complexity" evidence="1">
    <location>
        <begin position="1521"/>
        <end position="1545"/>
    </location>
</feature>
<dbReference type="GO" id="GO:0003964">
    <property type="term" value="F:RNA-directed DNA polymerase activity"/>
    <property type="evidence" value="ECO:0007669"/>
    <property type="project" value="UniProtKB-KW"/>
</dbReference>
<accession>A0A6L2NCM4</accession>
<dbReference type="PANTHER" id="PTHR33067:SF35">
    <property type="entry name" value="ASPARTIC PEPTIDASE DDI1-TYPE DOMAIN-CONTAINING PROTEIN"/>
    <property type="match status" value="1"/>
</dbReference>
<feature type="region of interest" description="Disordered" evidence="1">
    <location>
        <begin position="1484"/>
        <end position="1555"/>
    </location>
</feature>
<feature type="compositionally biased region" description="Low complexity" evidence="1">
    <location>
        <begin position="1439"/>
        <end position="1450"/>
    </location>
</feature>
<keyword evidence="4" id="KW-0808">Transferase</keyword>
<dbReference type="InterPro" id="IPR021109">
    <property type="entry name" value="Peptidase_aspartic_dom_sf"/>
</dbReference>
<dbReference type="Pfam" id="PF25597">
    <property type="entry name" value="SH3_retrovirus"/>
    <property type="match status" value="1"/>
</dbReference>
<dbReference type="InterPro" id="IPR005162">
    <property type="entry name" value="Retrotrans_gag_dom"/>
</dbReference>
<dbReference type="InterPro" id="IPR057670">
    <property type="entry name" value="SH3_retrovirus"/>
</dbReference>
<evidence type="ECO:0000256" key="1">
    <source>
        <dbReference type="SAM" id="MobiDB-lite"/>
    </source>
</evidence>
<name>A0A6L2NCM4_TANCI</name>